<accession>A0A0D3ITY9</accession>
<dbReference type="EnsemblProtists" id="EOD14724">
    <property type="protein sequence ID" value="EOD14724"/>
    <property type="gene ID" value="EMIHUDRAFT_448185"/>
</dbReference>
<dbReference type="PANTHER" id="PTHR12741:SF48">
    <property type="entry name" value="1,3-BETA-GLUCAN SYNTHASE COMPONENT FKS1-RELATED"/>
    <property type="match status" value="1"/>
</dbReference>
<dbReference type="HOGENOM" id="CLU_000742_1_1_1"/>
<feature type="transmembrane region" description="Helical" evidence="2">
    <location>
        <begin position="942"/>
        <end position="960"/>
    </location>
</feature>
<feature type="region of interest" description="Disordered" evidence="1">
    <location>
        <begin position="1"/>
        <end position="20"/>
    </location>
</feature>
<dbReference type="GO" id="GO:0006075">
    <property type="term" value="P:(1-&gt;3)-beta-D-glucan biosynthetic process"/>
    <property type="evidence" value="ECO:0007669"/>
    <property type="project" value="InterPro"/>
</dbReference>
<feature type="transmembrane region" description="Helical" evidence="2">
    <location>
        <begin position="1168"/>
        <end position="1188"/>
    </location>
</feature>
<dbReference type="GO" id="GO:0005886">
    <property type="term" value="C:plasma membrane"/>
    <property type="evidence" value="ECO:0007669"/>
    <property type="project" value="TreeGrafter"/>
</dbReference>
<protein>
    <recommendedName>
        <fullName evidence="3">Glycosyl transferase 48 domain-containing protein</fullName>
    </recommendedName>
</protein>
<feature type="compositionally biased region" description="Pro residues" evidence="1">
    <location>
        <begin position="188"/>
        <end position="197"/>
    </location>
</feature>
<feature type="region of interest" description="Disordered" evidence="1">
    <location>
        <begin position="182"/>
        <end position="202"/>
    </location>
</feature>
<feature type="transmembrane region" description="Helical" evidence="2">
    <location>
        <begin position="1225"/>
        <end position="1247"/>
    </location>
</feature>
<evidence type="ECO:0000256" key="1">
    <source>
        <dbReference type="SAM" id="MobiDB-lite"/>
    </source>
</evidence>
<feature type="transmembrane region" description="Helical" evidence="2">
    <location>
        <begin position="1031"/>
        <end position="1050"/>
    </location>
</feature>
<feature type="transmembrane region" description="Helical" evidence="2">
    <location>
        <begin position="972"/>
        <end position="993"/>
    </location>
</feature>
<evidence type="ECO:0000313" key="4">
    <source>
        <dbReference type="EnsemblProtists" id="EOD14724"/>
    </source>
</evidence>
<dbReference type="GO" id="GO:0003843">
    <property type="term" value="F:1,3-beta-D-glucan synthase activity"/>
    <property type="evidence" value="ECO:0007669"/>
    <property type="project" value="InterPro"/>
</dbReference>
<keyword evidence="2" id="KW-0472">Membrane</keyword>
<dbReference type="PANTHER" id="PTHR12741">
    <property type="entry name" value="LYST-INTERACTING PROTEIN LIP5 DOPAMINE RESPONSIVE PROTEIN DRG-1"/>
    <property type="match status" value="1"/>
</dbReference>
<feature type="transmembrane region" description="Helical" evidence="2">
    <location>
        <begin position="1195"/>
        <end position="1213"/>
    </location>
</feature>
<keyword evidence="2" id="KW-0812">Transmembrane</keyword>
<dbReference type="InterPro" id="IPR003440">
    <property type="entry name" value="Glyco_trans_48_dom"/>
</dbReference>
<keyword evidence="2" id="KW-1133">Transmembrane helix</keyword>
<keyword evidence="5" id="KW-1185">Reference proteome</keyword>
<feature type="transmembrane region" description="Helical" evidence="2">
    <location>
        <begin position="1062"/>
        <end position="1080"/>
    </location>
</feature>
<dbReference type="GO" id="GO:0000148">
    <property type="term" value="C:1,3-beta-D-glucan synthase complex"/>
    <property type="evidence" value="ECO:0007669"/>
    <property type="project" value="InterPro"/>
</dbReference>
<feature type="domain" description="Glycosyl transferase 48" evidence="3">
    <location>
        <begin position="465"/>
        <end position="1130"/>
    </location>
</feature>
<proteinExistence type="predicted"/>
<sequence>MRPLLTDVSSDSSRRDVHVRDGDAGGCGPVLEYDIFWCGPGRSPSPRPAALPLATPRHPQLCLAAGRFTLLCFKLSFSYAFQLRPLVRPTRDAWTLDLSSWWPGHDLGAVPNVIVVALHWAPVVLMYLLDLQIWFILWQAAYGTIKGWTLHIGEVPDFATLRERFFDASDAFNRKVLSSATHRGSPEYVPPGGPPPRGTKTRVAAAGTAPARPLDDLRVGLLSAAGCEHVGGGEASERMRYFAEAWNGIIDDLRKADLVSGREHALLAFNGWHGSAFSCCVYLPGFVTAGKLAEAFHFVRQEHASDAARYQPPRKRSQIERSLVASIDADRPARFALREFAELSSWLLSTLLGPRHEAAIGSVAQGLLRHQVLSADASPSAVVDGLRGVLDALKGALGELDSTIEALKFTPQGFFWDEAYAKERILATLLADQPPAWRALGQPATRRLEGLVSLCVTAQLDAEPRHPEVLRRLRWFVGSLFMAMPEAPPVEEALSQSTLTPFCAEDILFGMRELVAKNEDGVSVLYFLKTVHPDEWSNFLERVGVKASEEARLFKEKDLVLELRAWASFRGQTLMRTVEGMMCHERALRLLARWEGYEGESLEQLVRSKYSYVVSCQLYGTHKRNRDPKAADTEFLLQRFPNLRVAYVDKTSTLTKVREPDGTLALRETIRYYSVLIKGCSDGGEEAVQQVYRVQLPGDIMIGEGKPENQNHAVIFTRGETIQAIDMNQSGYFEEALKMRNLLQEFRIHPTATIVGFREHIFTGELSSLASYMALQEGCFVTLTQRVLSDPLHIRQHYGHPDVFDKIFAMSTGGVSKASKGINLSEDVYAGFNTTLRGGTVPYAEYVQVGKGRDVGMQQIYKFEAKLASGNAEQCLSRDVFRIAQRLDLTRSFSFYYSGPGFYFNNAATVFALFFFLYVTLLPHLLQLDVGVPVADLLNAQWVVQLGLLLNVPILCYLAVEHGVVRALLEMWRVNVSGSLLFFMFHMGTKAYYFDSTLKYGGAKYRPTGRGFVMRHEEFAELYRFYSGSHLYNGFELVWGLILLWTLGAWKEVGGGPAYLRTCWSIWAVAFAWLFSPFWFNPLAFDMKKNLEDLWQWLRWMERLDSSVTTSWEAWWREEREYLQTGSWAKKAFILLPGVRYGLTSVGILVSVSRRAIASGALLDELQLAALLVGGTLAIVLAFLWMPLLLRARPVLLRLLSSALLAFSLFYALPWVGVHVSLLHALHLFVAAAYLTAALIRIPYAFGQLPYFVLIAGKAYDYLLGGLLIGLCLLLSATPGQVMRHLQNRALLSDAFNRGVYHAELAQLISNQN</sequence>
<dbReference type="Proteomes" id="UP000013827">
    <property type="component" value="Unassembled WGS sequence"/>
</dbReference>
<reference evidence="4" key="2">
    <citation type="submission" date="2024-10" db="UniProtKB">
        <authorList>
            <consortium name="EnsemblProtists"/>
        </authorList>
    </citation>
    <scope>IDENTIFICATION</scope>
</reference>
<evidence type="ECO:0000256" key="2">
    <source>
        <dbReference type="SAM" id="Phobius"/>
    </source>
</evidence>
<evidence type="ECO:0000259" key="3">
    <source>
        <dbReference type="Pfam" id="PF02364"/>
    </source>
</evidence>
<dbReference type="Pfam" id="PF02364">
    <property type="entry name" value="Glucan_synthase"/>
    <property type="match status" value="1"/>
</dbReference>
<feature type="transmembrane region" description="Helical" evidence="2">
    <location>
        <begin position="902"/>
        <end position="922"/>
    </location>
</feature>
<reference evidence="5" key="1">
    <citation type="journal article" date="2013" name="Nature">
        <title>Pan genome of the phytoplankton Emiliania underpins its global distribution.</title>
        <authorList>
            <person name="Read B.A."/>
            <person name="Kegel J."/>
            <person name="Klute M.J."/>
            <person name="Kuo A."/>
            <person name="Lefebvre S.C."/>
            <person name="Maumus F."/>
            <person name="Mayer C."/>
            <person name="Miller J."/>
            <person name="Monier A."/>
            <person name="Salamov A."/>
            <person name="Young J."/>
            <person name="Aguilar M."/>
            <person name="Claverie J.M."/>
            <person name="Frickenhaus S."/>
            <person name="Gonzalez K."/>
            <person name="Herman E.K."/>
            <person name="Lin Y.C."/>
            <person name="Napier J."/>
            <person name="Ogata H."/>
            <person name="Sarno A.F."/>
            <person name="Shmutz J."/>
            <person name="Schroeder D."/>
            <person name="de Vargas C."/>
            <person name="Verret F."/>
            <person name="von Dassow P."/>
            <person name="Valentin K."/>
            <person name="Van de Peer Y."/>
            <person name="Wheeler G."/>
            <person name="Dacks J.B."/>
            <person name="Delwiche C.F."/>
            <person name="Dyhrman S.T."/>
            <person name="Glockner G."/>
            <person name="John U."/>
            <person name="Richards T."/>
            <person name="Worden A.Z."/>
            <person name="Zhang X."/>
            <person name="Grigoriev I.V."/>
            <person name="Allen A.E."/>
            <person name="Bidle K."/>
            <person name="Borodovsky M."/>
            <person name="Bowler C."/>
            <person name="Brownlee C."/>
            <person name="Cock J.M."/>
            <person name="Elias M."/>
            <person name="Gladyshev V.N."/>
            <person name="Groth M."/>
            <person name="Guda C."/>
            <person name="Hadaegh A."/>
            <person name="Iglesias-Rodriguez M.D."/>
            <person name="Jenkins J."/>
            <person name="Jones B.M."/>
            <person name="Lawson T."/>
            <person name="Leese F."/>
            <person name="Lindquist E."/>
            <person name="Lobanov A."/>
            <person name="Lomsadze A."/>
            <person name="Malik S.B."/>
            <person name="Marsh M.E."/>
            <person name="Mackinder L."/>
            <person name="Mock T."/>
            <person name="Mueller-Roeber B."/>
            <person name="Pagarete A."/>
            <person name="Parker M."/>
            <person name="Probert I."/>
            <person name="Quesneville H."/>
            <person name="Raines C."/>
            <person name="Rensing S.A."/>
            <person name="Riano-Pachon D.M."/>
            <person name="Richier S."/>
            <person name="Rokitta S."/>
            <person name="Shiraiwa Y."/>
            <person name="Soanes D.M."/>
            <person name="van der Giezen M."/>
            <person name="Wahlund T.M."/>
            <person name="Williams B."/>
            <person name="Wilson W."/>
            <person name="Wolfe G."/>
            <person name="Wurch L.L."/>
        </authorList>
    </citation>
    <scope>NUCLEOTIDE SEQUENCE</scope>
</reference>
<organism evidence="4 5">
    <name type="scientific">Emiliania huxleyi (strain CCMP1516)</name>
    <dbReference type="NCBI Taxonomy" id="280463"/>
    <lineage>
        <taxon>Eukaryota</taxon>
        <taxon>Haptista</taxon>
        <taxon>Haptophyta</taxon>
        <taxon>Prymnesiophyceae</taxon>
        <taxon>Isochrysidales</taxon>
        <taxon>Noelaerhabdaceae</taxon>
        <taxon>Emiliania</taxon>
    </lineage>
</organism>
<name>A0A0D3ITY9_EMIH1</name>
<dbReference type="RefSeq" id="XP_005767153.1">
    <property type="nucleotide sequence ID" value="XM_005767096.1"/>
</dbReference>
<dbReference type="GeneID" id="17260928"/>
<evidence type="ECO:0000313" key="5">
    <source>
        <dbReference type="Proteomes" id="UP000013827"/>
    </source>
</evidence>
<feature type="transmembrane region" description="Helical" evidence="2">
    <location>
        <begin position="1259"/>
        <end position="1277"/>
    </location>
</feature>